<feature type="domain" description="N-acetyltransferase" evidence="1">
    <location>
        <begin position="10"/>
        <end position="168"/>
    </location>
</feature>
<dbReference type="STRING" id="1884381.SAMN05518846_11484"/>
<dbReference type="GO" id="GO:0005737">
    <property type="term" value="C:cytoplasm"/>
    <property type="evidence" value="ECO:0007669"/>
    <property type="project" value="TreeGrafter"/>
</dbReference>
<dbReference type="PROSITE" id="PS51186">
    <property type="entry name" value="GNAT"/>
    <property type="match status" value="1"/>
</dbReference>
<organism evidence="2 3">
    <name type="scientific">Brevibacillus centrosporus</name>
    <dbReference type="NCBI Taxonomy" id="54910"/>
    <lineage>
        <taxon>Bacteria</taxon>
        <taxon>Bacillati</taxon>
        <taxon>Bacillota</taxon>
        <taxon>Bacilli</taxon>
        <taxon>Bacillales</taxon>
        <taxon>Paenibacillaceae</taxon>
        <taxon>Brevibacillus</taxon>
    </lineage>
</organism>
<dbReference type="Pfam" id="PF13302">
    <property type="entry name" value="Acetyltransf_3"/>
    <property type="match status" value="1"/>
</dbReference>
<dbReference type="Proteomes" id="UP000198915">
    <property type="component" value="Unassembled WGS sequence"/>
</dbReference>
<dbReference type="PANTHER" id="PTHR43441:SF12">
    <property type="entry name" value="RIBOSOMAL N-ACETYLTRANSFERASE YDAF-RELATED"/>
    <property type="match status" value="1"/>
</dbReference>
<dbReference type="EMBL" id="FORT01000014">
    <property type="protein sequence ID" value="SFK49646.1"/>
    <property type="molecule type" value="Genomic_DNA"/>
</dbReference>
<evidence type="ECO:0000313" key="3">
    <source>
        <dbReference type="Proteomes" id="UP000198915"/>
    </source>
</evidence>
<dbReference type="InterPro" id="IPR000182">
    <property type="entry name" value="GNAT_dom"/>
</dbReference>
<evidence type="ECO:0000313" key="2">
    <source>
        <dbReference type="EMBL" id="SFK49646.1"/>
    </source>
</evidence>
<dbReference type="InterPro" id="IPR016181">
    <property type="entry name" value="Acyl_CoA_acyltransferase"/>
</dbReference>
<evidence type="ECO:0000259" key="1">
    <source>
        <dbReference type="PROSITE" id="PS51186"/>
    </source>
</evidence>
<dbReference type="GO" id="GO:1990189">
    <property type="term" value="F:protein N-terminal-serine acetyltransferase activity"/>
    <property type="evidence" value="ECO:0007669"/>
    <property type="project" value="TreeGrafter"/>
</dbReference>
<dbReference type="PANTHER" id="PTHR43441">
    <property type="entry name" value="RIBOSOMAL-PROTEIN-SERINE ACETYLTRANSFERASE"/>
    <property type="match status" value="1"/>
</dbReference>
<name>A0A1I4A185_9BACL</name>
<gene>
    <name evidence="2" type="ORF">SAMN05518846_11484</name>
</gene>
<keyword evidence="3" id="KW-1185">Reference proteome</keyword>
<dbReference type="AlphaFoldDB" id="A0A1I4A185"/>
<dbReference type="GO" id="GO:0008999">
    <property type="term" value="F:protein-N-terminal-alanine acetyltransferase activity"/>
    <property type="evidence" value="ECO:0007669"/>
    <property type="project" value="TreeGrafter"/>
</dbReference>
<dbReference type="InterPro" id="IPR051908">
    <property type="entry name" value="Ribosomal_N-acetyltransferase"/>
</dbReference>
<protein>
    <submittedName>
        <fullName evidence="2">Ribosomal-protein-serine acetyltransferase</fullName>
    </submittedName>
</protein>
<sequence length="187" mass="22045">MRRIRMTEDAVLRQLELADAEEMFWLTDTNRPYLREWLPWLDYTKRVEDTAQFIQMTINQHNNNQGTHYGIWYKGRLAGTLGVHNIDWINKKTTLGYWLGAQYQGNGLMTTAVAAYTDQLVFTSWGLEKITIMAATENYKSRSIPERLGFQLEGVLRRNEYLYDHFVDHAVYSLLRSEWKNLAQKKS</sequence>
<proteinExistence type="predicted"/>
<dbReference type="SUPFAM" id="SSF55729">
    <property type="entry name" value="Acyl-CoA N-acyltransferases (Nat)"/>
    <property type="match status" value="1"/>
</dbReference>
<dbReference type="Gene3D" id="3.40.630.30">
    <property type="match status" value="1"/>
</dbReference>
<dbReference type="RefSeq" id="WP_092273263.1">
    <property type="nucleotide sequence ID" value="NZ_FORT01000014.1"/>
</dbReference>
<accession>A0A1I4A185</accession>
<keyword evidence="2" id="KW-0808">Transferase</keyword>
<reference evidence="3" key="1">
    <citation type="submission" date="2016-10" db="EMBL/GenBank/DDBJ databases">
        <authorList>
            <person name="Varghese N."/>
            <person name="Submissions S."/>
        </authorList>
    </citation>
    <scope>NUCLEOTIDE SEQUENCE [LARGE SCALE GENOMIC DNA]</scope>
    <source>
        <strain evidence="3">OK042</strain>
    </source>
</reference>